<dbReference type="Gene3D" id="3.40.50.300">
    <property type="entry name" value="P-loop containing nucleotide triphosphate hydrolases"/>
    <property type="match status" value="1"/>
</dbReference>
<sequence length="344" mass="37421">MLELKQVGKVYQREQQTFTALSDISLKIEAGEIYGIIGYSGAGKSTLIRLLNGLEKPTSGDVLVNGQSIVGLSEQAMRPIRQKIGMIFQHFNLLWSKTILENIALPLKLAGVGKKERLAKAKEMLALVELTDLGAAYPSELSGGQKQRVAIARALISEPAILLCDEATSALDPKTTNSILSLLAKINQEMGITIVLVTHEMDAVRRICQRIAVMAAGRVIEEGTTQAIFETPQAEVTKAFVSESLVITPSETAASIEQLLTRVPEGTIVKLRFNEEQSSQPVIGQLMRRYPSVEVSVISGSLQQTINGALGYLYIQIQASPDDLKQALSDLSQQTIEVEVLRHG</sequence>
<dbReference type="InterPro" id="IPR003593">
    <property type="entry name" value="AAA+_ATPase"/>
</dbReference>
<dbReference type="GeneID" id="57133973"/>
<dbReference type="SUPFAM" id="SSF55021">
    <property type="entry name" value="ACT-like"/>
    <property type="match status" value="1"/>
</dbReference>
<dbReference type="SUPFAM" id="SSF52540">
    <property type="entry name" value="P-loop containing nucleoside triphosphate hydrolases"/>
    <property type="match status" value="1"/>
</dbReference>
<dbReference type="EMBL" id="OKRC01000013">
    <property type="protein sequence ID" value="SPE23429.1"/>
    <property type="molecule type" value="Genomic_DNA"/>
</dbReference>
<comment type="caution">
    <text evidence="8">The sequence shown here is derived from an EMBL/GenBank/DDBJ whole genome shotgun (WGS) entry which is preliminary data.</text>
</comment>
<name>A0A094Y1K2_LATSK</name>
<dbReference type="AlphaFoldDB" id="A0A094Y1K2"/>
<keyword evidence="8" id="KW-0378">Hydrolase</keyword>
<evidence type="ECO:0000313" key="8">
    <source>
        <dbReference type="EMBL" id="SPE23429.1"/>
    </source>
</evidence>
<dbReference type="InterPro" id="IPR041701">
    <property type="entry name" value="MetN_ABC"/>
</dbReference>
<proteinExistence type="predicted"/>
<dbReference type="Proteomes" id="UP000239650">
    <property type="component" value="Unassembled WGS sequence"/>
</dbReference>
<keyword evidence="3" id="KW-0547">Nucleotide-binding</keyword>
<dbReference type="SMART" id="SM00930">
    <property type="entry name" value="NIL"/>
    <property type="match status" value="1"/>
</dbReference>
<dbReference type="CDD" id="cd03258">
    <property type="entry name" value="ABC_MetN_methionine_transporter"/>
    <property type="match status" value="1"/>
</dbReference>
<evidence type="ECO:0000256" key="1">
    <source>
        <dbReference type="ARBA" id="ARBA00022448"/>
    </source>
</evidence>
<protein>
    <submittedName>
        <fullName evidence="8">Methionine import ATP-binding protein MetN 2</fullName>
        <ecNumber evidence="8">3.6.3.-</ecNumber>
    </submittedName>
</protein>
<dbReference type="Pfam" id="PF00005">
    <property type="entry name" value="ABC_tran"/>
    <property type="match status" value="1"/>
</dbReference>
<dbReference type="GO" id="GO:0098796">
    <property type="term" value="C:membrane protein complex"/>
    <property type="evidence" value="ECO:0007669"/>
    <property type="project" value="UniProtKB-ARBA"/>
</dbReference>
<evidence type="ECO:0000256" key="6">
    <source>
        <dbReference type="ARBA" id="ARBA00022970"/>
    </source>
</evidence>
<evidence type="ECO:0000256" key="2">
    <source>
        <dbReference type="ARBA" id="ARBA00022475"/>
    </source>
</evidence>
<dbReference type="PANTHER" id="PTHR43166:SF30">
    <property type="entry name" value="METHIONINE IMPORT ATP-BINDING PROTEIN METN"/>
    <property type="match status" value="1"/>
</dbReference>
<keyword evidence="1" id="KW-0813">Transport</keyword>
<dbReference type="PROSITE" id="PS00211">
    <property type="entry name" value="ABC_TRANSPORTER_1"/>
    <property type="match status" value="1"/>
</dbReference>
<evidence type="ECO:0000256" key="5">
    <source>
        <dbReference type="ARBA" id="ARBA00022967"/>
    </source>
</evidence>
<evidence type="ECO:0000256" key="7">
    <source>
        <dbReference type="ARBA" id="ARBA00023136"/>
    </source>
</evidence>
<dbReference type="FunFam" id="3.40.50.300:FF:000032">
    <property type="entry name" value="Export ABC transporter ATP-binding protein"/>
    <property type="match status" value="1"/>
</dbReference>
<dbReference type="InterPro" id="IPR027417">
    <property type="entry name" value="P-loop_NTPase"/>
</dbReference>
<dbReference type="GO" id="GO:0006865">
    <property type="term" value="P:amino acid transport"/>
    <property type="evidence" value="ECO:0007669"/>
    <property type="project" value="UniProtKB-KW"/>
</dbReference>
<organism evidence="8 9">
    <name type="scientific">Latilactobacillus sakei</name>
    <name type="common">Lactobacillus sakei</name>
    <dbReference type="NCBI Taxonomy" id="1599"/>
    <lineage>
        <taxon>Bacteria</taxon>
        <taxon>Bacillati</taxon>
        <taxon>Bacillota</taxon>
        <taxon>Bacilli</taxon>
        <taxon>Lactobacillales</taxon>
        <taxon>Lactobacillaceae</taxon>
        <taxon>Latilactobacillus</taxon>
    </lineage>
</organism>
<dbReference type="GO" id="GO:0022857">
    <property type="term" value="F:transmembrane transporter activity"/>
    <property type="evidence" value="ECO:0007669"/>
    <property type="project" value="UniProtKB-ARBA"/>
</dbReference>
<keyword evidence="5" id="KW-1278">Translocase</keyword>
<dbReference type="InterPro" id="IPR045865">
    <property type="entry name" value="ACT-like_dom_sf"/>
</dbReference>
<dbReference type="InterPro" id="IPR018449">
    <property type="entry name" value="NIL_domain"/>
</dbReference>
<dbReference type="PROSITE" id="PS50893">
    <property type="entry name" value="ABC_TRANSPORTER_2"/>
    <property type="match status" value="1"/>
</dbReference>
<dbReference type="InterPro" id="IPR003439">
    <property type="entry name" value="ABC_transporter-like_ATP-bd"/>
</dbReference>
<dbReference type="GO" id="GO:0016887">
    <property type="term" value="F:ATP hydrolysis activity"/>
    <property type="evidence" value="ECO:0007669"/>
    <property type="project" value="InterPro"/>
</dbReference>
<evidence type="ECO:0000256" key="4">
    <source>
        <dbReference type="ARBA" id="ARBA00022840"/>
    </source>
</evidence>
<keyword evidence="2" id="KW-1003">Cell membrane</keyword>
<dbReference type="Gene3D" id="3.30.70.260">
    <property type="match status" value="1"/>
</dbReference>
<gene>
    <name evidence="8" type="primary">metN2</name>
    <name evidence="8" type="ORF">LAS9267_01986</name>
</gene>
<dbReference type="SMART" id="SM00382">
    <property type="entry name" value="AAA"/>
    <property type="match status" value="1"/>
</dbReference>
<dbReference type="PANTHER" id="PTHR43166">
    <property type="entry name" value="AMINO ACID IMPORT ATP-BINDING PROTEIN"/>
    <property type="match status" value="1"/>
</dbReference>
<dbReference type="RefSeq" id="WP_016265253.1">
    <property type="nucleotide sequence ID" value="NZ_AP017931.1"/>
</dbReference>
<evidence type="ECO:0000256" key="3">
    <source>
        <dbReference type="ARBA" id="ARBA00022741"/>
    </source>
</evidence>
<dbReference type="Pfam" id="PF09383">
    <property type="entry name" value="NIL"/>
    <property type="match status" value="1"/>
</dbReference>
<evidence type="ECO:0000313" key="9">
    <source>
        <dbReference type="Proteomes" id="UP000239650"/>
    </source>
</evidence>
<keyword evidence="6" id="KW-0029">Amino-acid transport</keyword>
<dbReference type="InterPro" id="IPR050086">
    <property type="entry name" value="MetN_ABC_transporter-like"/>
</dbReference>
<keyword evidence="4 8" id="KW-0067">ATP-binding</keyword>
<dbReference type="InterPro" id="IPR017871">
    <property type="entry name" value="ABC_transporter-like_CS"/>
</dbReference>
<dbReference type="EC" id="3.6.3.-" evidence="8"/>
<reference evidence="8 9" key="1">
    <citation type="submission" date="2018-02" db="EMBL/GenBank/DDBJ databases">
        <authorList>
            <person name="Rodrigo-Torres L."/>
            <person name="Arahal R. D."/>
            <person name="Lucena T."/>
        </authorList>
    </citation>
    <scope>NUCLEOTIDE SEQUENCE [LARGE SCALE GENOMIC DNA]</scope>
    <source>
        <strain evidence="8 9">CECT 9267</strain>
    </source>
</reference>
<dbReference type="GO" id="GO:0005524">
    <property type="term" value="F:ATP binding"/>
    <property type="evidence" value="ECO:0007669"/>
    <property type="project" value="UniProtKB-KW"/>
</dbReference>
<accession>A0A094Y1K2</accession>
<keyword evidence="7" id="KW-0472">Membrane</keyword>